<dbReference type="AlphaFoldDB" id="A0AA38XER0"/>
<dbReference type="EMBL" id="JAPDRK010000005">
    <property type="protein sequence ID" value="KAJ9612011.1"/>
    <property type="molecule type" value="Genomic_DNA"/>
</dbReference>
<evidence type="ECO:0000313" key="3">
    <source>
        <dbReference type="EMBL" id="KAJ9612011.1"/>
    </source>
</evidence>
<dbReference type="Gene3D" id="3.30.710.10">
    <property type="entry name" value="Potassium Channel Kv1.1, Chain A"/>
    <property type="match status" value="1"/>
</dbReference>
<dbReference type="Pfam" id="PF00651">
    <property type="entry name" value="BTB"/>
    <property type="match status" value="1"/>
</dbReference>
<organism evidence="3 4">
    <name type="scientific">Cladophialophora chaetospira</name>
    <dbReference type="NCBI Taxonomy" id="386627"/>
    <lineage>
        <taxon>Eukaryota</taxon>
        <taxon>Fungi</taxon>
        <taxon>Dikarya</taxon>
        <taxon>Ascomycota</taxon>
        <taxon>Pezizomycotina</taxon>
        <taxon>Eurotiomycetes</taxon>
        <taxon>Chaetothyriomycetidae</taxon>
        <taxon>Chaetothyriales</taxon>
        <taxon>Herpotrichiellaceae</taxon>
        <taxon>Cladophialophora</taxon>
    </lineage>
</organism>
<dbReference type="PANTHER" id="PTHR47843:SF2">
    <property type="entry name" value="BTB DOMAIN-CONTAINING PROTEIN"/>
    <property type="match status" value="1"/>
</dbReference>
<name>A0AA38XER0_9EURO</name>
<dbReference type="CDD" id="cd18186">
    <property type="entry name" value="BTB_POZ_ZBTB_KLHL-like"/>
    <property type="match status" value="1"/>
</dbReference>
<gene>
    <name evidence="3" type="ORF">H2200_003606</name>
</gene>
<comment type="caution">
    <text evidence="3">The sequence shown here is derived from an EMBL/GenBank/DDBJ whole genome shotgun (WGS) entry which is preliminary data.</text>
</comment>
<dbReference type="Proteomes" id="UP001172673">
    <property type="component" value="Unassembled WGS sequence"/>
</dbReference>
<feature type="compositionally biased region" description="Polar residues" evidence="1">
    <location>
        <begin position="290"/>
        <end position="299"/>
    </location>
</feature>
<feature type="compositionally biased region" description="Polar residues" evidence="1">
    <location>
        <begin position="307"/>
        <end position="338"/>
    </location>
</feature>
<dbReference type="SMART" id="SM00225">
    <property type="entry name" value="BTB"/>
    <property type="match status" value="1"/>
</dbReference>
<evidence type="ECO:0000256" key="1">
    <source>
        <dbReference type="SAM" id="MobiDB-lite"/>
    </source>
</evidence>
<sequence length="437" mass="45742">MAQTAPSPFSISNFGTPAARKPAVEASYLKFEPNPTGHEGAAKVASVFNFSSLADKIDTVKVVVGNPLSRRTWAIHQHLLTAVSDFARVALSWGGKEQEAKVIELPEEDPDVFEYFVKYVYTSIIDVPSLDRKLHLYVLADRLQATELCRKVHFSLTFFGDTISNAQMKYVLENTAPGDALRHSCLDKLSRDMAFKAKQFPIDFSTVLCENYASEILAKMMGKYDAIILAPSQATATTSLSSPVDKAKKSTGFGFSSTGALPQGQSQFPLVPPFGQGQFSLGRPPPRSPGDSNANTDSGSGLFRVPVTTTTSSQSIFGPRSAQQNGVAANSSTTMEASTPQITTATGVSSNNSTLNGSVTGVAANASLTTPRAASSQSATAGAGAGAAPAASSTMRGISLAATTSTQTGTSVASSQNLTAAVSPTVQALLPYLCVST</sequence>
<dbReference type="InterPro" id="IPR011333">
    <property type="entry name" value="SKP1/BTB/POZ_sf"/>
</dbReference>
<dbReference type="PANTHER" id="PTHR47843">
    <property type="entry name" value="BTB DOMAIN-CONTAINING PROTEIN-RELATED"/>
    <property type="match status" value="1"/>
</dbReference>
<dbReference type="SUPFAM" id="SSF54695">
    <property type="entry name" value="POZ domain"/>
    <property type="match status" value="1"/>
</dbReference>
<feature type="region of interest" description="Disordered" evidence="1">
    <location>
        <begin position="265"/>
        <end position="338"/>
    </location>
</feature>
<keyword evidence="4" id="KW-1185">Reference proteome</keyword>
<accession>A0AA38XER0</accession>
<protein>
    <recommendedName>
        <fullName evidence="2">BTB domain-containing protein</fullName>
    </recommendedName>
</protein>
<dbReference type="InterPro" id="IPR000210">
    <property type="entry name" value="BTB/POZ_dom"/>
</dbReference>
<feature type="domain" description="BTB" evidence="2">
    <location>
        <begin position="58"/>
        <end position="129"/>
    </location>
</feature>
<dbReference type="PROSITE" id="PS50097">
    <property type="entry name" value="BTB"/>
    <property type="match status" value="1"/>
</dbReference>
<proteinExistence type="predicted"/>
<reference evidence="3" key="1">
    <citation type="submission" date="2022-10" db="EMBL/GenBank/DDBJ databases">
        <title>Culturing micro-colonial fungi from biological soil crusts in the Mojave desert and describing Neophaeococcomyces mojavensis, and introducing the new genera and species Taxawa tesnikishii.</title>
        <authorList>
            <person name="Kurbessoian T."/>
            <person name="Stajich J.E."/>
        </authorList>
    </citation>
    <scope>NUCLEOTIDE SEQUENCE</scope>
    <source>
        <strain evidence="3">TK_41</strain>
    </source>
</reference>
<evidence type="ECO:0000259" key="2">
    <source>
        <dbReference type="PROSITE" id="PS50097"/>
    </source>
</evidence>
<evidence type="ECO:0000313" key="4">
    <source>
        <dbReference type="Proteomes" id="UP001172673"/>
    </source>
</evidence>